<evidence type="ECO:0000313" key="4">
    <source>
        <dbReference type="EMBL" id="NID13271.1"/>
    </source>
</evidence>
<comment type="caution">
    <text evidence="4">The sequence shown here is derived from an EMBL/GenBank/DDBJ whole genome shotgun (WGS) entry which is preliminary data.</text>
</comment>
<dbReference type="RefSeq" id="WP_166693856.1">
    <property type="nucleotide sequence ID" value="NZ_WAEL01000011.1"/>
</dbReference>
<dbReference type="Pfam" id="PF00501">
    <property type="entry name" value="AMP-binding"/>
    <property type="match status" value="1"/>
</dbReference>
<feature type="domain" description="AMP-dependent synthetase/ligase" evidence="3">
    <location>
        <begin position="24"/>
        <end position="404"/>
    </location>
</feature>
<evidence type="ECO:0000313" key="5">
    <source>
        <dbReference type="Proteomes" id="UP000606008"/>
    </source>
</evidence>
<keyword evidence="1" id="KW-0547">Nucleotide-binding</keyword>
<accession>A0ABX0QLB0</accession>
<dbReference type="Pfam" id="PF23562">
    <property type="entry name" value="AMP-binding_C_3"/>
    <property type="match status" value="1"/>
</dbReference>
<dbReference type="EMBL" id="WAEL01000011">
    <property type="protein sequence ID" value="NID13271.1"/>
    <property type="molecule type" value="Genomic_DNA"/>
</dbReference>
<sequence>MAPSPASSTSVYALNMVELFLKWEKTKPDVTYLRQPVGDAFIDYSWAEVGQQARRMATYLSSLGLPAGSNIGLVSKNCAHWLIADLAILLSGHVSVPFYPTLTGDQLRQVLVHSECRVLFVGKLDTEPNRWAAMKPGVPDGVTLIGFPTYGSATRTDPDLMSWESIMAQYEPMQAVYHPQPDDLFTIIYTSGTTGNPKGVMIDYRAVAQAMADTRHHMLHDTPNARFFSYLPLCHIAERNVVEAISLATGGTVYFAESLDTFAKNLAVAKPTHFLAVPRIWTKFQLGILEKIPQKKLDFLLQIPILSGVIKRKIRQGLGLNDAKLVLTGAAPMPQSLIRWFRALDIHIQEAYGMTENLGAVSLMPRHAMRDGTVGQLYPGMEVTIDPHTGEIMTKSGWLMRGYYKETALTESVLQNGWLATGDVGTLDEDGYLSITGRVKEMYKTTKGEYVAPSQIEFGFADNAFIEQICVAGQQLPQPLALIVLSEMGRHADRITVERSLEDTLTALNPRLHSYEQVRKLVIVRDAWTVDNNLMTPTMKIKRSIIEARYDARLQPWYDNAEVIIWE</sequence>
<dbReference type="InterPro" id="IPR000873">
    <property type="entry name" value="AMP-dep_synth/lig_dom"/>
</dbReference>
<dbReference type="PANTHER" id="PTHR43272:SF33">
    <property type="entry name" value="AMP-BINDING DOMAIN-CONTAINING PROTEIN-RELATED"/>
    <property type="match status" value="1"/>
</dbReference>
<evidence type="ECO:0000256" key="2">
    <source>
        <dbReference type="ARBA" id="ARBA00022840"/>
    </source>
</evidence>
<dbReference type="PROSITE" id="PS00455">
    <property type="entry name" value="AMP_BINDING"/>
    <property type="match status" value="1"/>
</dbReference>
<keyword evidence="5" id="KW-1185">Reference proteome</keyword>
<evidence type="ECO:0000259" key="3">
    <source>
        <dbReference type="Pfam" id="PF00501"/>
    </source>
</evidence>
<reference evidence="4" key="1">
    <citation type="submission" date="2024-05" db="EMBL/GenBank/DDBJ databases">
        <authorList>
            <person name="Jung D.-H."/>
        </authorList>
    </citation>
    <scope>NUCLEOTIDE SEQUENCE</scope>
    <source>
        <strain evidence="4">JA-25</strain>
    </source>
</reference>
<dbReference type="Gene3D" id="3.40.50.12780">
    <property type="entry name" value="N-terminal domain of ligase-like"/>
    <property type="match status" value="1"/>
</dbReference>
<dbReference type="SUPFAM" id="SSF56801">
    <property type="entry name" value="Acetyl-CoA synthetase-like"/>
    <property type="match status" value="1"/>
</dbReference>
<dbReference type="PANTHER" id="PTHR43272">
    <property type="entry name" value="LONG-CHAIN-FATTY-ACID--COA LIGASE"/>
    <property type="match status" value="1"/>
</dbReference>
<organism evidence="4 5">
    <name type="scientific">Fibrivirga algicola</name>
    <dbReference type="NCBI Taxonomy" id="2950420"/>
    <lineage>
        <taxon>Bacteria</taxon>
        <taxon>Pseudomonadati</taxon>
        <taxon>Bacteroidota</taxon>
        <taxon>Cytophagia</taxon>
        <taxon>Cytophagales</taxon>
        <taxon>Spirosomataceae</taxon>
        <taxon>Fibrivirga</taxon>
    </lineage>
</organism>
<keyword evidence="2" id="KW-0067">ATP-binding</keyword>
<dbReference type="InterPro" id="IPR020845">
    <property type="entry name" value="AMP-binding_CS"/>
</dbReference>
<dbReference type="Proteomes" id="UP000606008">
    <property type="component" value="Unassembled WGS sequence"/>
</dbReference>
<dbReference type="InterPro" id="IPR042099">
    <property type="entry name" value="ANL_N_sf"/>
</dbReference>
<name>A0ABX0QLB0_9BACT</name>
<protein>
    <submittedName>
        <fullName evidence="4">AMP-binding protein</fullName>
    </submittedName>
</protein>
<proteinExistence type="predicted"/>
<gene>
    <name evidence="4" type="ORF">F7231_24080</name>
</gene>
<evidence type="ECO:0000256" key="1">
    <source>
        <dbReference type="ARBA" id="ARBA00022741"/>
    </source>
</evidence>